<evidence type="ECO:0000313" key="1">
    <source>
        <dbReference type="EMBL" id="RAR71259.1"/>
    </source>
</evidence>
<dbReference type="EMBL" id="QLTA01000103">
    <property type="protein sequence ID" value="RAR71259.1"/>
    <property type="molecule type" value="Genomic_DNA"/>
</dbReference>
<accession>A0A328YBD9</accession>
<evidence type="ECO:0000313" key="2">
    <source>
        <dbReference type="Proteomes" id="UP000248856"/>
    </source>
</evidence>
<dbReference type="Proteomes" id="UP000248856">
    <property type="component" value="Unassembled WGS sequence"/>
</dbReference>
<dbReference type="OrthoDB" id="6892979at2"/>
<sequence>MSRHLLRCACEGRELVVVAGYDRPLRELYLRVVRETDTLPQQGEETVYDSLGESGLDWTDINTLADKLAALGIEPPASLMDGIFLDQCFNAGNRIVEHHIDRPPVVLHAG</sequence>
<gene>
    <name evidence="1" type="ORF">AX018_11032</name>
</gene>
<dbReference type="RefSeq" id="WP_111882785.1">
    <property type="nucleotide sequence ID" value="NZ_CBCSGC010000222.1"/>
</dbReference>
<protein>
    <submittedName>
        <fullName evidence="1">Uncharacterized protein</fullName>
    </submittedName>
</protein>
<comment type="caution">
    <text evidence="1">The sequence shown here is derived from an EMBL/GenBank/DDBJ whole genome shotgun (WGS) entry which is preliminary data.</text>
</comment>
<proteinExistence type="predicted"/>
<keyword evidence="2" id="KW-1185">Reference proteome</keyword>
<reference evidence="1 2" key="1">
    <citation type="submission" date="2018-06" db="EMBL/GenBank/DDBJ databases">
        <title>Genomic Encyclopedia of Archaeal and Bacterial Type Strains, Phase II (KMG-II): from individual species to whole genera.</title>
        <authorList>
            <person name="Goeker M."/>
        </authorList>
    </citation>
    <scope>NUCLEOTIDE SEQUENCE [LARGE SCALE GENOMIC DNA]</scope>
    <source>
        <strain evidence="1 2">CFPB 3232</strain>
    </source>
</reference>
<organism evidence="1 2">
    <name type="scientific">Paracidovorax anthurii</name>
    <dbReference type="NCBI Taxonomy" id="78229"/>
    <lineage>
        <taxon>Bacteria</taxon>
        <taxon>Pseudomonadati</taxon>
        <taxon>Pseudomonadota</taxon>
        <taxon>Betaproteobacteria</taxon>
        <taxon>Burkholderiales</taxon>
        <taxon>Comamonadaceae</taxon>
        <taxon>Paracidovorax</taxon>
    </lineage>
</organism>
<dbReference type="AlphaFoldDB" id="A0A328YBD9"/>
<name>A0A328YBD9_9BURK</name>